<comment type="caution">
    <text evidence="1">The sequence shown here is derived from an EMBL/GenBank/DDBJ whole genome shotgun (WGS) entry which is preliminary data.</text>
</comment>
<dbReference type="AlphaFoldDB" id="A0A8H9ZIU9"/>
<accession>A0A8H9ZIU9</accession>
<dbReference type="EMBL" id="JACNQW010000001">
    <property type="protein sequence ID" value="MBC5043916.1"/>
    <property type="molecule type" value="Genomic_DNA"/>
</dbReference>
<dbReference type="Proteomes" id="UP000646540">
    <property type="component" value="Unassembled WGS sequence"/>
</dbReference>
<evidence type="ECO:0000313" key="1">
    <source>
        <dbReference type="EMBL" id="MBC5043916.1"/>
    </source>
</evidence>
<proteinExistence type="predicted"/>
<reference evidence="1" key="1">
    <citation type="submission" date="2020-08" db="EMBL/GenBank/DDBJ databases">
        <title>Genomic evolution and epidemiology of Klebsiella pneumoniae from a major hospital in Beijing, China, over a fifteen-year period: dissemination of known and novel high-risk clones.</title>
        <authorList>
            <person name="Palmieri M."/>
        </authorList>
    </citation>
    <scope>NUCLEOTIDE SEQUENCE</scope>
    <source>
        <strain evidence="1">K7050</strain>
    </source>
</reference>
<gene>
    <name evidence="1" type="ORF">H8L09_00810</name>
</gene>
<sequence length="98" mass="10584">MTGVLDEIAPTQEGVHSNSVVDRWLSSASDANHNEKQVRFCLFFAQLGKGKHIGHFVVGLLSLLADKGCATLFNTDVAVRHRYLSPISLSGFSPCPDG</sequence>
<dbReference type="RefSeq" id="WP_162304088.1">
    <property type="nucleotide sequence ID" value="NZ_AP022112.1"/>
</dbReference>
<name>A0A8H9ZIU9_9ENTR</name>
<protein>
    <submittedName>
        <fullName evidence="1">Uncharacterized protein</fullName>
    </submittedName>
</protein>
<evidence type="ECO:0000313" key="2">
    <source>
        <dbReference type="Proteomes" id="UP000646540"/>
    </source>
</evidence>
<organism evidence="1 2">
    <name type="scientific">Klebsiella quasipneumoniae</name>
    <dbReference type="NCBI Taxonomy" id="1463165"/>
    <lineage>
        <taxon>Bacteria</taxon>
        <taxon>Pseudomonadati</taxon>
        <taxon>Pseudomonadota</taxon>
        <taxon>Gammaproteobacteria</taxon>
        <taxon>Enterobacterales</taxon>
        <taxon>Enterobacteriaceae</taxon>
        <taxon>Klebsiella/Raoultella group</taxon>
        <taxon>Klebsiella</taxon>
        <taxon>Klebsiella pneumoniae complex</taxon>
    </lineage>
</organism>